<protein>
    <submittedName>
        <fullName evidence="2">Uncharacterized protein</fullName>
    </submittedName>
</protein>
<proteinExistence type="inferred from homology"/>
<evidence type="ECO:0000256" key="1">
    <source>
        <dbReference type="ARBA" id="ARBA00008359"/>
    </source>
</evidence>
<sequence>MYVPLKPTFEGYVESAIDARKLLESCLVGQHMHAPRSPLNHKLNDLIKIGPIFIYEQRSLGIAKWKDGMTWAELEPDEEGFLIFKLREPDCELHGLVKKSCTMPYKGIKHSLVSYYIEDDVEKGLLITISRQEELQAVEPREEFVISMEVEEDPYDPAWRATEEGAGS</sequence>
<dbReference type="Proteomes" id="UP000738349">
    <property type="component" value="Unassembled WGS sequence"/>
</dbReference>
<dbReference type="OrthoDB" id="5098974at2759"/>
<gene>
    <name evidence="2" type="ORF">EDB81DRAFT_293792</name>
</gene>
<evidence type="ECO:0000313" key="2">
    <source>
        <dbReference type="EMBL" id="KAH7115688.1"/>
    </source>
</evidence>
<dbReference type="EMBL" id="JAGMUV010000030">
    <property type="protein sequence ID" value="KAH7115688.1"/>
    <property type="molecule type" value="Genomic_DNA"/>
</dbReference>
<dbReference type="AlphaFoldDB" id="A0A9P9DAP6"/>
<comment type="similarity">
    <text evidence="1">Belongs to the MIT1/WOR1 family.</text>
</comment>
<reference evidence="2" key="1">
    <citation type="journal article" date="2021" name="Nat. Commun.">
        <title>Genetic determinants of endophytism in the Arabidopsis root mycobiome.</title>
        <authorList>
            <person name="Mesny F."/>
            <person name="Miyauchi S."/>
            <person name="Thiergart T."/>
            <person name="Pickel B."/>
            <person name="Atanasova L."/>
            <person name="Karlsson M."/>
            <person name="Huettel B."/>
            <person name="Barry K.W."/>
            <person name="Haridas S."/>
            <person name="Chen C."/>
            <person name="Bauer D."/>
            <person name="Andreopoulos W."/>
            <person name="Pangilinan J."/>
            <person name="LaButti K."/>
            <person name="Riley R."/>
            <person name="Lipzen A."/>
            <person name="Clum A."/>
            <person name="Drula E."/>
            <person name="Henrissat B."/>
            <person name="Kohler A."/>
            <person name="Grigoriev I.V."/>
            <person name="Martin F.M."/>
            <person name="Hacquard S."/>
        </authorList>
    </citation>
    <scope>NUCLEOTIDE SEQUENCE</scope>
    <source>
        <strain evidence="2">MPI-CAGE-AT-0147</strain>
    </source>
</reference>
<comment type="caution">
    <text evidence="2">The sequence shown here is derived from an EMBL/GenBank/DDBJ whole genome shotgun (WGS) entry which is preliminary data.</text>
</comment>
<name>A0A9P9DAP6_9HYPO</name>
<keyword evidence="3" id="KW-1185">Reference proteome</keyword>
<dbReference type="PANTHER" id="PTHR28027">
    <property type="entry name" value="TRANSCRIPTIONAL REGULATOR MIT1"/>
    <property type="match status" value="1"/>
</dbReference>
<dbReference type="InterPro" id="IPR018608">
    <property type="entry name" value="Gti1/Pac2"/>
</dbReference>
<organism evidence="2 3">
    <name type="scientific">Dactylonectria macrodidyma</name>
    <dbReference type="NCBI Taxonomy" id="307937"/>
    <lineage>
        <taxon>Eukaryota</taxon>
        <taxon>Fungi</taxon>
        <taxon>Dikarya</taxon>
        <taxon>Ascomycota</taxon>
        <taxon>Pezizomycotina</taxon>
        <taxon>Sordariomycetes</taxon>
        <taxon>Hypocreomycetidae</taxon>
        <taxon>Hypocreales</taxon>
        <taxon>Nectriaceae</taxon>
        <taxon>Dactylonectria</taxon>
    </lineage>
</organism>
<accession>A0A9P9DAP6</accession>
<dbReference type="GO" id="GO:0003677">
    <property type="term" value="F:DNA binding"/>
    <property type="evidence" value="ECO:0007669"/>
    <property type="project" value="TreeGrafter"/>
</dbReference>
<dbReference type="PANTHER" id="PTHR28027:SF2">
    <property type="entry name" value="TRANSCRIPTIONAL REGULATOR MIT1"/>
    <property type="match status" value="1"/>
</dbReference>
<evidence type="ECO:0000313" key="3">
    <source>
        <dbReference type="Proteomes" id="UP000738349"/>
    </source>
</evidence>
<dbReference type="Pfam" id="PF09729">
    <property type="entry name" value="Gti1_Pac2"/>
    <property type="match status" value="1"/>
</dbReference>